<evidence type="ECO:0000313" key="2">
    <source>
        <dbReference type="EMBL" id="CAB3382618.1"/>
    </source>
</evidence>
<comment type="caution">
    <text evidence="2">The sequence shown here is derived from an EMBL/GenBank/DDBJ whole genome shotgun (WGS) entry which is preliminary data.</text>
</comment>
<feature type="compositionally biased region" description="Basic residues" evidence="1">
    <location>
        <begin position="105"/>
        <end position="115"/>
    </location>
</feature>
<dbReference type="AlphaFoldDB" id="A0A8S1DNF4"/>
<dbReference type="Proteomes" id="UP000494165">
    <property type="component" value="Unassembled WGS sequence"/>
</dbReference>
<dbReference type="EMBL" id="CADEPI010000278">
    <property type="protein sequence ID" value="CAB3382618.1"/>
    <property type="molecule type" value="Genomic_DNA"/>
</dbReference>
<reference evidence="2 3" key="1">
    <citation type="submission" date="2020-04" db="EMBL/GenBank/DDBJ databases">
        <authorList>
            <person name="Alioto T."/>
            <person name="Alioto T."/>
            <person name="Gomez Garrido J."/>
        </authorList>
    </citation>
    <scope>NUCLEOTIDE SEQUENCE [LARGE SCALE GENOMIC DNA]</scope>
</reference>
<name>A0A8S1DNF4_9INSE</name>
<keyword evidence="3" id="KW-1185">Reference proteome</keyword>
<sequence length="115" mass="12749">MNFYNLIIDCASGSDLKEIVSSAVSTVFDDSIKKLLVFSKPKKCPTNPSLVKTPIEKTKINKILIAAIKQICKQSQVKYDGNKSITRLVSRNLTASSKADGRTSQQRKTKKDKKS</sequence>
<evidence type="ECO:0000313" key="3">
    <source>
        <dbReference type="Proteomes" id="UP000494165"/>
    </source>
</evidence>
<gene>
    <name evidence="2" type="ORF">CLODIP_2_CD06221</name>
</gene>
<evidence type="ECO:0000256" key="1">
    <source>
        <dbReference type="SAM" id="MobiDB-lite"/>
    </source>
</evidence>
<proteinExistence type="predicted"/>
<organism evidence="2 3">
    <name type="scientific">Cloeon dipterum</name>
    <dbReference type="NCBI Taxonomy" id="197152"/>
    <lineage>
        <taxon>Eukaryota</taxon>
        <taxon>Metazoa</taxon>
        <taxon>Ecdysozoa</taxon>
        <taxon>Arthropoda</taxon>
        <taxon>Hexapoda</taxon>
        <taxon>Insecta</taxon>
        <taxon>Pterygota</taxon>
        <taxon>Palaeoptera</taxon>
        <taxon>Ephemeroptera</taxon>
        <taxon>Pisciforma</taxon>
        <taxon>Baetidae</taxon>
        <taxon>Cloeon</taxon>
    </lineage>
</organism>
<feature type="region of interest" description="Disordered" evidence="1">
    <location>
        <begin position="93"/>
        <end position="115"/>
    </location>
</feature>
<feature type="compositionally biased region" description="Polar residues" evidence="1">
    <location>
        <begin position="93"/>
        <end position="104"/>
    </location>
</feature>
<accession>A0A8S1DNF4</accession>
<protein>
    <submittedName>
        <fullName evidence="2">Uncharacterized protein</fullName>
    </submittedName>
</protein>